<proteinExistence type="predicted"/>
<keyword evidence="2" id="KW-1185">Reference proteome</keyword>
<protein>
    <submittedName>
        <fullName evidence="1">Uncharacterized protein</fullName>
    </submittedName>
</protein>
<organism evidence="1 2">
    <name type="scientific">Stegodyphus mimosarum</name>
    <name type="common">African social velvet spider</name>
    <dbReference type="NCBI Taxonomy" id="407821"/>
    <lineage>
        <taxon>Eukaryota</taxon>
        <taxon>Metazoa</taxon>
        <taxon>Ecdysozoa</taxon>
        <taxon>Arthropoda</taxon>
        <taxon>Chelicerata</taxon>
        <taxon>Arachnida</taxon>
        <taxon>Araneae</taxon>
        <taxon>Araneomorphae</taxon>
        <taxon>Entelegynae</taxon>
        <taxon>Eresoidea</taxon>
        <taxon>Eresidae</taxon>
        <taxon>Stegodyphus</taxon>
    </lineage>
</organism>
<feature type="non-terminal residue" evidence="1">
    <location>
        <position position="63"/>
    </location>
</feature>
<evidence type="ECO:0000313" key="2">
    <source>
        <dbReference type="Proteomes" id="UP000054359"/>
    </source>
</evidence>
<accession>A0A087TD22</accession>
<dbReference type="Proteomes" id="UP000054359">
    <property type="component" value="Unassembled WGS sequence"/>
</dbReference>
<evidence type="ECO:0000313" key="1">
    <source>
        <dbReference type="EMBL" id="KFM63011.1"/>
    </source>
</evidence>
<feature type="non-terminal residue" evidence="1">
    <location>
        <position position="1"/>
    </location>
</feature>
<dbReference type="EMBL" id="KK114655">
    <property type="protein sequence ID" value="KFM63011.1"/>
    <property type="molecule type" value="Genomic_DNA"/>
</dbReference>
<dbReference type="AlphaFoldDB" id="A0A087TD22"/>
<reference evidence="1 2" key="1">
    <citation type="submission" date="2013-11" db="EMBL/GenBank/DDBJ databases">
        <title>Genome sequencing of Stegodyphus mimosarum.</title>
        <authorList>
            <person name="Bechsgaard J."/>
        </authorList>
    </citation>
    <scope>NUCLEOTIDE SEQUENCE [LARGE SCALE GENOMIC DNA]</scope>
</reference>
<dbReference type="OrthoDB" id="6419960at2759"/>
<name>A0A087TD22_STEMI</name>
<gene>
    <name evidence="1" type="ORF">X975_22403</name>
</gene>
<sequence>LIQQHAIQHGITSIEQFLCSWLVASTLKIRKENHISFYFLKFLLEMLMINVSENSLEMYLEEA</sequence>